<evidence type="ECO:0000313" key="1">
    <source>
        <dbReference type="EMBL" id="BDW85234.1"/>
    </source>
</evidence>
<reference evidence="1 2" key="1">
    <citation type="submission" date="2023-01" db="EMBL/GenBank/DDBJ databases">
        <title>Complete genome sequence of Roseicyclus marinus strain Dej080120_10.</title>
        <authorList>
            <person name="Ueki S."/>
            <person name="Maruyama F."/>
        </authorList>
    </citation>
    <scope>NUCLEOTIDE SEQUENCE [LARGE SCALE GENOMIC DNA]</scope>
    <source>
        <strain evidence="1 2">Dej080120_10</strain>
    </source>
</reference>
<dbReference type="Proteomes" id="UP001337723">
    <property type="component" value="Chromosome"/>
</dbReference>
<accession>A0AA48H2B1</accession>
<organism evidence="1 2">
    <name type="scientific">Roseicyclus marinus</name>
    <dbReference type="NCBI Taxonomy" id="2161673"/>
    <lineage>
        <taxon>Bacteria</taxon>
        <taxon>Pseudomonadati</taxon>
        <taxon>Pseudomonadota</taxon>
        <taxon>Alphaproteobacteria</taxon>
        <taxon>Rhodobacterales</taxon>
        <taxon>Roseobacteraceae</taxon>
        <taxon>Roseicyclus</taxon>
    </lineage>
</organism>
<dbReference type="AlphaFoldDB" id="A0AA48H2B1"/>
<protein>
    <submittedName>
        <fullName evidence="1">Uncharacterized protein</fullName>
    </submittedName>
</protein>
<dbReference type="KEGG" id="rmai:MACH21_14110"/>
<sequence length="63" mass="6641">MNAETITMQDGQIAYASHGSVPPPGFAEVAEFRTREVCAARGAATARLISVPTATNLQFECGE</sequence>
<gene>
    <name evidence="1" type="ORF">MACH21_14110</name>
</gene>
<name>A0AA48H2B1_9RHOB</name>
<proteinExistence type="predicted"/>
<dbReference type="EMBL" id="AP027266">
    <property type="protein sequence ID" value="BDW85234.1"/>
    <property type="molecule type" value="Genomic_DNA"/>
</dbReference>
<dbReference type="RefSeq" id="WP_338275889.1">
    <property type="nucleotide sequence ID" value="NZ_AP027266.1"/>
</dbReference>
<evidence type="ECO:0000313" key="2">
    <source>
        <dbReference type="Proteomes" id="UP001337723"/>
    </source>
</evidence>
<keyword evidence="2" id="KW-1185">Reference proteome</keyword>